<comment type="subcellular location">
    <molecule>Transmembrane protein gp41</molecule>
    <subcellularLocation>
        <location evidence="32">Virion membrane</location>
        <topology evidence="32">Single-pass type I membrane protein</topology>
    </subcellularLocation>
    <subcellularLocation>
        <location evidence="32">Host cell membrane</location>
        <topology evidence="32">Single-pass type I membrane protein</topology>
    </subcellularLocation>
    <subcellularLocation>
        <location evidence="32">Host endosome membrane</location>
        <topology evidence="32">Single-pass type I membrane protein</topology>
    </subcellularLocation>
    <text evidence="32">It is probably concentrated at the site of budding and incorporated into the virions possibly by contacts between the cytoplasmic tail of Env and the N-terminus of Gag.</text>
</comment>
<dbReference type="InterPro" id="IPR000328">
    <property type="entry name" value="GP41-like"/>
</dbReference>
<evidence type="ECO:0000256" key="7">
    <source>
        <dbReference type="ARBA" id="ARBA00022506"/>
    </source>
</evidence>
<dbReference type="Pfam" id="PF00516">
    <property type="entry name" value="GP120"/>
    <property type="match status" value="1"/>
</dbReference>
<comment type="function">
    <text evidence="32">Transmembrane protein gp41: Acts as a class I viral fusion protein. Under the current model, the protein has at least 3 conformational states: pre-fusion native state, pre-hairpin intermediate state, and post-fusion hairpin state. During fusion of viral and target intracellular membranes, the coiled coil regions (heptad repeats) assume a trimer-of-hairpins structure, positioning the fusion peptide in close proximity to the C-terminal region of the ectodomain. The formation of this structure appears to drive apposition and subsequent fusion of viral and target cell membranes. Complete fusion occurs in host cell endosomes and is dynamin-dependent, however some lipid transfer might occur at the plasma membrane. The virus undergoes clathrin-dependent internalization long before endosomal fusion, thus minimizing the surface exposure of conserved viral epitopes during fusion and reducing the efficacy of inhibitors targeting these epitopes. Membranes fusion leads to delivery of the nucleocapsid into the cytoplasm.</text>
</comment>
<evidence type="ECO:0000256" key="19">
    <source>
        <dbReference type="ARBA" id="ARBA00022870"/>
    </source>
</evidence>
<dbReference type="FunFam" id="1.20.5.490:FF:000001">
    <property type="entry name" value="Envelope glycoprotein gp160"/>
    <property type="match status" value="1"/>
</dbReference>
<keyword evidence="31 32" id="KW-1160">Virus entry into host cell</keyword>
<dbReference type="GO" id="GO:0019082">
    <property type="term" value="P:viral protein processing"/>
    <property type="evidence" value="ECO:0007669"/>
    <property type="project" value="UniProtKB-UniRule"/>
</dbReference>
<feature type="disulfide bond" evidence="32">
    <location>
        <begin position="600"/>
        <end position="606"/>
    </location>
</feature>
<feature type="lipid moiety-binding region" description="S-palmitoyl cysteine; by host" evidence="32">
    <location>
        <position position="846"/>
    </location>
</feature>
<keyword evidence="25 32" id="KW-0472">Membrane</keyword>
<evidence type="ECO:0000256" key="3">
    <source>
        <dbReference type="ARBA" id="ARBA00004505"/>
    </source>
</evidence>
<evidence type="ECO:0000256" key="27">
    <source>
        <dbReference type="ARBA" id="ARBA00023157"/>
    </source>
</evidence>
<dbReference type="EMBL" id="MH604188">
    <property type="protein sequence ID" value="AXG24782.1"/>
    <property type="molecule type" value="Genomic_DNA"/>
</dbReference>
<dbReference type="GO" id="GO:1903908">
    <property type="term" value="P:positive regulation of plasma membrane raft polarization"/>
    <property type="evidence" value="ECO:0007669"/>
    <property type="project" value="UniProtKB-UniRule"/>
</dbReference>
<evidence type="ECO:0000313" key="37">
    <source>
        <dbReference type="EMBL" id="AXG24782.1"/>
    </source>
</evidence>
<accession>A0A345F8J1</accession>
<dbReference type="InterPro" id="IPR037527">
    <property type="entry name" value="Gp160"/>
</dbReference>
<reference evidence="37" key="1">
    <citation type="journal article" date="2018" name="AIDS Res. Hum. Retroviruses">
        <title>Characterization of the Transmitted Virus in an Ongoing HIV-1 Epidemic Driven by Injecting Drug Use.</title>
        <authorList>
            <person name="Dukhovlinova E."/>
            <person name="Masharsky A."/>
            <person name="Vasileva A."/>
            <person name="Porrello A."/>
            <person name="Zhou S."/>
            <person name="Toussova O."/>
            <person name="Verevochkin S."/>
            <person name="Akulova E."/>
            <person name="Frishman D."/>
            <person name="Montefiori D."/>
            <person name="Labranche C."/>
            <person name="Hoffman I."/>
            <person name="Miller W."/>
            <person name="Cohen M.S."/>
            <person name="Kozlov A."/>
            <person name="Swanstrom R."/>
        </authorList>
    </citation>
    <scope>NUCLEOTIDE SEQUENCE</scope>
    <source>
        <strain evidence="37">AHI_D_4_2E12</strain>
    </source>
</reference>
<evidence type="ECO:0000256" key="25">
    <source>
        <dbReference type="ARBA" id="ARBA00023136"/>
    </source>
</evidence>
<dbReference type="SUPFAM" id="SSF58069">
    <property type="entry name" value="Virus ectodomain"/>
    <property type="match status" value="1"/>
</dbReference>
<evidence type="ECO:0000256" key="16">
    <source>
        <dbReference type="ARBA" id="ARBA00022729"/>
    </source>
</evidence>
<feature type="disulfide bond" evidence="32">
    <location>
        <begin position="53"/>
        <end position="73"/>
    </location>
</feature>
<proteinExistence type="inferred from homology"/>
<comment type="PTM">
    <text evidence="32">Palmitoylation of the transmembrane protein and of Env polyprotein (prior to its proteolytic cleavage) is essential for their association with host cell membrane lipid rafts. Palmitoylation is therefore required for envelope trafficking to classical lipid rafts, but not for viral replication.</text>
</comment>
<keyword evidence="15 32" id="KW-0053">Apoptosis</keyword>
<keyword evidence="7 32" id="KW-1168">Fusion of virus membrane with host membrane</keyword>
<comment type="domain">
    <text evidence="32">The YXXL motif is involved in determining the exact site of viral release at the surface of infected mononuclear cells and promotes endocytosis. YXXL and di-leucine endocytosis motifs interact directly or indirectly with the clathrin adapter complexes, opperate independently, and their activities are not additive.</text>
</comment>
<dbReference type="GO" id="GO:0039654">
    <property type="term" value="P:fusion of virus membrane with host endosome membrane"/>
    <property type="evidence" value="ECO:0007669"/>
    <property type="project" value="UniProtKB-UniRule"/>
</dbReference>
<dbReference type="GO" id="GO:0055036">
    <property type="term" value="C:virion membrane"/>
    <property type="evidence" value="ECO:0007669"/>
    <property type="project" value="UniProtKB-SubCell"/>
</dbReference>
<keyword evidence="9 32" id="KW-1032">Host cell membrane</keyword>
<feature type="topological domain" description="Cytoplasmic" evidence="32">
    <location>
        <begin position="708"/>
        <end position="865"/>
    </location>
</feature>
<keyword evidence="27 32" id="KW-1015">Disulfide bond</keyword>
<keyword evidence="10 32" id="KW-1165">Clathrin-mediated endocytosis of virus by host</keyword>
<feature type="region of interest" description="Fusion peptide" evidence="32">
    <location>
        <begin position="514"/>
        <end position="534"/>
    </location>
</feature>
<feature type="disulfide bond" evidence="32">
    <location>
        <begin position="233"/>
        <end position="244"/>
    </location>
</feature>
<organism evidence="37">
    <name type="scientific">Human immunodeficiency virus type 1</name>
    <name type="common">HIV-1</name>
    <dbReference type="NCBI Taxonomy" id="11676"/>
    <lineage>
        <taxon>Viruses</taxon>
        <taxon>Riboviria</taxon>
        <taxon>Pararnavirae</taxon>
        <taxon>Artverviricota</taxon>
        <taxon>Revtraviricetes</taxon>
        <taxon>Ortervirales</taxon>
        <taxon>Retroviridae</taxon>
        <taxon>Orthoretrovirinae</taxon>
        <taxon>Lentivirus</taxon>
        <taxon>Lentivirus humimdef1</taxon>
    </lineage>
</organism>
<evidence type="ECO:0000256" key="17">
    <source>
        <dbReference type="ARBA" id="ARBA00022804"/>
    </source>
</evidence>
<keyword evidence="24 32" id="KW-0175">Coiled coil</keyword>
<dbReference type="GO" id="GO:0075512">
    <property type="term" value="P:clathrin-dependent endocytosis of virus by host cell"/>
    <property type="evidence" value="ECO:0007669"/>
    <property type="project" value="UniProtKB-UniRule"/>
</dbReference>
<evidence type="ECO:0000256" key="12">
    <source>
        <dbReference type="ARBA" id="ARBA00022595"/>
    </source>
</evidence>
<dbReference type="InterPro" id="IPR036377">
    <property type="entry name" value="Gp120_core_sf"/>
</dbReference>
<keyword evidence="19 32" id="KW-1043">Host membrane</keyword>
<feature type="transmembrane region" description="Helical" evidence="33">
    <location>
        <begin position="680"/>
        <end position="707"/>
    </location>
</feature>
<feature type="domain" description="Retroviral envelope protein GP41-like" evidence="36">
    <location>
        <begin position="532"/>
        <end position="722"/>
    </location>
</feature>
<evidence type="ECO:0000256" key="1">
    <source>
        <dbReference type="ARBA" id="ARBA00004402"/>
    </source>
</evidence>
<feature type="compositionally biased region" description="Basic and acidic residues" evidence="34">
    <location>
        <begin position="727"/>
        <end position="745"/>
    </location>
</feature>
<comment type="miscellaneous">
    <text evidence="32">Inhibitors targeting HIV-1 viral envelope proteins are used as antiretroviral drugs. Attachment of virions to the cell surface via non-specific interactions and CD4 binding can be blocked by inhibitors that include cyanovirin-N, cyclotriazadisulfonamide analogs, PRO 2000, TNX 355 and PRO 542. In addition, BMS 806 can block CD4-induced conformational changes. Env interactions with the coreceptor molecules can be targeted by CCR5 antagonists including SCH-D, maraviroc (UK 427857) and aplaviroc (GW 873140), and the CXCR4 antagonist AMD 070. Fusion of viral and cellular membranes can be inhibited by peptides such as enfuvirtide and tifuvirtide (T 1249). Resistance to inhibitors associated with mutations in Env are observed. Most of the time, single mutations confer only a modest reduction in drug susceptibility. Combination of several mutations is usually required to develop a high-level drug resistance.</text>
</comment>
<evidence type="ECO:0000256" key="9">
    <source>
        <dbReference type="ARBA" id="ARBA00022511"/>
    </source>
</evidence>
<dbReference type="GO" id="GO:0044175">
    <property type="term" value="C:host cell endosome membrane"/>
    <property type="evidence" value="ECO:0007669"/>
    <property type="project" value="UniProtKB-SubCell"/>
</dbReference>
<feature type="coiled-coil region" evidence="32">
    <location>
        <begin position="635"/>
        <end position="669"/>
    </location>
</feature>
<comment type="caution">
    <text evidence="32">Lacks conserved residue(s) required for the propagation of feature annotation.</text>
</comment>
<comment type="subcellular location">
    <molecule>Surface protein gp120</molecule>
    <subcellularLocation>
        <location evidence="32">Virion membrane</location>
        <topology evidence="32">Peripheral membrane protein</topology>
    </subcellularLocation>
    <subcellularLocation>
        <location evidence="32">Host cell membrane</location>
        <topology evidence="32">Peripheral membrane protein</topology>
    </subcellularLocation>
    <subcellularLocation>
        <location evidence="32">Host endosome membrane</location>
        <topology evidence="32">Single-pass type I membrane protein</topology>
    </subcellularLocation>
    <text evidence="32">The surface protein is not anchored to the viral envelope, but associates with the extravirion surface through its binding to TM. It is probably concentrated at the site of budding and incorporated into the virions possibly by contacts between the cytoplasmic tail of Env and the N-terminus of Gag.</text>
</comment>
<dbReference type="Gene3D" id="2.170.40.20">
    <property type="entry name" value="Human immunodeficiency virus 1, Gp160, envelope glycoprotein"/>
    <property type="match status" value="2"/>
</dbReference>
<keyword evidence="16 32" id="KW-0732">Signal</keyword>
<evidence type="ECO:0000256" key="23">
    <source>
        <dbReference type="ARBA" id="ARBA00023046"/>
    </source>
</evidence>
<evidence type="ECO:0000256" key="10">
    <source>
        <dbReference type="ARBA" id="ARBA00022570"/>
    </source>
</evidence>
<keyword evidence="30 32" id="KW-0449">Lipoprotein</keyword>
<organismHost>
    <name type="scientific">Homo sapiens</name>
    <name type="common">Human</name>
    <dbReference type="NCBI Taxonomy" id="9606"/>
</organismHost>
<evidence type="ECO:0000256" key="29">
    <source>
        <dbReference type="ARBA" id="ARBA00023280"/>
    </source>
</evidence>
<protein>
    <recommendedName>
        <fullName evidence="32">Envelope glycoprotein gp160</fullName>
    </recommendedName>
    <alternativeName>
        <fullName evidence="32">Env polyprotein</fullName>
    </alternativeName>
    <component>
        <recommendedName>
            <fullName evidence="32">Surface protein gp120</fullName>
            <shortName evidence="32">SU</shortName>
        </recommendedName>
        <alternativeName>
            <fullName evidence="32">Glycoprotein 120</fullName>
            <shortName evidence="32">gp120</shortName>
        </alternativeName>
    </component>
    <component>
        <recommendedName>
            <fullName evidence="32">Transmembrane protein gp41</fullName>
            <shortName evidence="32">TM</shortName>
        </recommendedName>
        <alternativeName>
            <fullName evidence="32">Glycoprotein 41</fullName>
            <shortName evidence="32">gp41</shortName>
        </alternativeName>
    </component>
</protein>
<comment type="miscellaneous">
    <text evidence="32">HIV-1 lineages are divided in three main groups, M (for Major), O (for Outlier), and N (for New, or Non-M, Non-O). The vast majority of strains found worldwide belong to the group M. Group O seems to be endemic to and largely confined to Cameroon and neighboring countries in West Central Africa, where these viruses represent a small minority of HIV-1 strains. The group N is represented by a limited number of isolates from Cameroonian persons. The group M is further subdivided in 9 clades or subtypes (A to D, F to H, J and K).</text>
</comment>
<evidence type="ECO:0000256" key="26">
    <source>
        <dbReference type="ARBA" id="ARBA00023139"/>
    </source>
</evidence>
<dbReference type="GO" id="GO:0052031">
    <property type="term" value="P:symbiont-mediated perturbation of host defense response"/>
    <property type="evidence" value="ECO:0007669"/>
    <property type="project" value="UniProtKB-UniRule"/>
</dbReference>
<keyword evidence="11 32" id="KW-0945">Host-virus interaction</keyword>
<comment type="function">
    <text evidence="32">Envelope glycoprotein gp160: Oligomerizes in the host endoplasmic reticulum into predominantly trimers. In a second time, gp160 transits in the host Golgi, where glycosylation is completed. The precursor is then proteolytically cleaved in the trans-Golgi and thereby activated by cellular furin or furin-like proteases to produce gp120 and gp41.</text>
</comment>
<evidence type="ECO:0000256" key="14">
    <source>
        <dbReference type="ARBA" id="ARBA00022692"/>
    </source>
</evidence>
<dbReference type="GO" id="GO:0019062">
    <property type="term" value="P:virion attachment to host cell"/>
    <property type="evidence" value="ECO:0007669"/>
    <property type="project" value="UniProtKB-UniRule"/>
</dbReference>
<evidence type="ECO:0000256" key="22">
    <source>
        <dbReference type="ARBA" id="ARBA00022989"/>
    </source>
</evidence>
<keyword evidence="28 32" id="KW-0325">Glycoprotein</keyword>
<dbReference type="CDD" id="cd09909">
    <property type="entry name" value="HIV-1-like_HR1-HR2"/>
    <property type="match status" value="1"/>
</dbReference>
<feature type="region of interest" description="MPER; binding to GalCer" evidence="32">
    <location>
        <begin position="664"/>
        <end position="685"/>
    </location>
</feature>
<keyword evidence="20 32" id="KW-0261">Viral envelope protein</keyword>
<keyword evidence="17 32" id="KW-1161">Viral attachment to host cell</keyword>
<dbReference type="SUPFAM" id="SSF56502">
    <property type="entry name" value="gp120 core"/>
    <property type="match status" value="2"/>
</dbReference>
<comment type="domain">
    <text evidence="32">The membrane proximal external region (MPER) present in gp41 is a tryptophan-rich region recognized by the antibodies 2F5, Z13, and 4E10. MPER seems to play a role in fusion.</text>
</comment>
<dbReference type="FunFam" id="2.170.40.20:FF:000003">
    <property type="entry name" value="Envelope glycoprotein gp160"/>
    <property type="match status" value="1"/>
</dbReference>
<feature type="domain" description="Human immunodeficiency virus 1 envelope glycoprotein Gp120" evidence="35">
    <location>
        <begin position="33"/>
        <end position="513"/>
    </location>
</feature>
<comment type="PTM">
    <text evidence="32">Specific enzymatic cleavages in vivo yield mature proteins. Envelope glycoproteins are synthesized as a inactive precursor that is heavily N-glycosylated and processed likely by host cell furin in the Golgi to yield the mature SU and TM proteins. The cleavage site between SU and TM requires the minimal sequence [KR]-X-[KR]-R. About 2 of the 9 disulfide bonds of gp41 are reduced by P4HB/PDI, following binding to CD4 receptor.</text>
</comment>
<evidence type="ECO:0000259" key="36">
    <source>
        <dbReference type="Pfam" id="PF00517"/>
    </source>
</evidence>
<keyword evidence="26 32" id="KW-0564">Palmitate</keyword>
<dbReference type="GO" id="GO:0016020">
    <property type="term" value="C:membrane"/>
    <property type="evidence" value="ECO:0007669"/>
    <property type="project" value="UniProtKB-UniRule"/>
</dbReference>
<keyword evidence="21 32" id="KW-1164">Virus endocytosis by host</keyword>
<evidence type="ECO:0000256" key="33">
    <source>
        <dbReference type="RuleBase" id="RU363095"/>
    </source>
</evidence>
<feature type="site" description="Cleavage; by host furin" evidence="32">
    <location>
        <begin position="513"/>
        <end position="514"/>
    </location>
</feature>
<keyword evidence="23 32" id="KW-1039">Host endosome</keyword>
<keyword evidence="22 32" id="KW-1133">Transmembrane helix</keyword>
<dbReference type="FunFam" id="2.170.40.20:FF:000004">
    <property type="entry name" value="Envelope glycoprotein gp160"/>
    <property type="match status" value="1"/>
</dbReference>
<feature type="chain" id="PRO_5023245370" description="Envelope glycoprotein gp160" evidence="32">
    <location>
        <begin position="32"/>
        <end position="865"/>
    </location>
</feature>
<name>A0A345F8J1_HV1</name>
<dbReference type="Gene3D" id="1.20.5.490">
    <property type="entry name" value="Single helix bin"/>
    <property type="match status" value="1"/>
</dbReference>
<evidence type="ECO:0000256" key="11">
    <source>
        <dbReference type="ARBA" id="ARBA00022581"/>
    </source>
</evidence>
<sequence>MKARGMKRNYQRLWRWGIMFFWLIIICKAAENLWVTVYYGVPVWRDAETTLFCASDAKAYDKEVHNVWATHACVPTDPDPQEIDLENVTEEFNMWKNNMVEQMQTDIISLWDQSLKPCVKLTPLCVTLKCTAPNSTSSSNSSVNSNSSMFEEMKNCSFNMTTELRDKRKTVYSLFYKLDIVSIDNDGNNSNSNGQYRLINCNTSTTTQACPKVSFEPIPIHYCTPAGFAILKCKDPKFNGTGPCKNVSTVQCTHGIRPVVSTQLLLNGSLAEEKVMIRSENITDNGKIIIVQLKNPVNITCARPGNNTRTSIRIGPGQTFYATGAVIGDIRKAHCNVSRTEWNNTLKEISKQLGEYFKNKTIIFKKSSGGDLEITTHSFNCGGEFFYCNTTDLFNSAWKNGNATNITQANDNETIILPCRIKQIINMWQRVGQAMYAPPIKGNIRCESNITGLLLTRDGGGGTNSSNELFRPIGGNMRDNWRSELYKYKVVKIEPIGVAPTKAKRRVVGREKRAIGLGAAFLGFLGAAGSTMGAASMTLTVQARQLLAGIVQQQSNLLRAIEAQQHLLKLTVWGIKQLQARVLAVEKYLRDQQLLGIWGCSGKLICTTNVPWNSSWSNKSQSEIWGNMTWMQWDKEVINYTNIIYDLIEESQNQQEKNEQDLLALDKWTSLWSWFDISNWLWYIKIFIMIVGGLIGLRIVFTVLSIINRARQGYSPLSLQTLIPHPEGPDRPGRIKEEGGEQGRDRSSRLVSGFLALAWDDLRSLCLFCYHRLRDFISIAARTVELLGRSSLKGLRLGWEGLKYLGNLLGYWGQELKSSAINLIDTIAIAVAGWTDRVIEIGQRSCRAICNIPRRIRQGAEKALQ</sequence>
<feature type="chain" id="PRO_5023245371" description="Transmembrane protein gp41" evidence="32">
    <location>
        <begin position="514"/>
        <end position="865"/>
    </location>
</feature>
<dbReference type="Pfam" id="PF00517">
    <property type="entry name" value="GP41"/>
    <property type="match status" value="1"/>
</dbReference>
<feature type="region of interest" description="V1" evidence="32">
    <location>
        <begin position="130"/>
        <end position="155"/>
    </location>
</feature>
<dbReference type="GO" id="GO:0020002">
    <property type="term" value="C:host cell plasma membrane"/>
    <property type="evidence" value="ECO:0007669"/>
    <property type="project" value="UniProtKB-SubCell"/>
</dbReference>
<dbReference type="GO" id="GO:1903911">
    <property type="term" value="P:positive regulation of receptor clustering"/>
    <property type="evidence" value="ECO:0007669"/>
    <property type="project" value="UniProtKB-UniRule"/>
</dbReference>
<comment type="domain">
    <text evidence="32">The CD4-binding region is targeted by the antibody b12.</text>
</comment>
<evidence type="ECO:0000256" key="31">
    <source>
        <dbReference type="ARBA" id="ARBA00023296"/>
    </source>
</evidence>
<feature type="disulfide bond" evidence="32">
    <location>
        <begin position="130"/>
        <end position="156"/>
    </location>
</feature>
<evidence type="ECO:0000256" key="21">
    <source>
        <dbReference type="ARBA" id="ARBA00022890"/>
    </source>
</evidence>
<comment type="domain">
    <text evidence="32 33">The 17 amino acids long immunosuppressive region is present in many retroviral envelope proteins. Synthetic peptides derived from this relatively conserved sequence inhibit immune function in vitro and in vivo.</text>
</comment>
<dbReference type="GO" id="GO:0005198">
    <property type="term" value="F:structural molecule activity"/>
    <property type="evidence" value="ECO:0007669"/>
    <property type="project" value="UniProtKB-UniRule"/>
</dbReference>
<comment type="function">
    <text evidence="32">Surface protein gp120: Attaches the virus to the host lymphoid cell by binding to the primary receptor CD4. This interaction induces a structural rearrangement creating a high affinity binding site for a chemokine coreceptor like CXCR4 and/or CCR5. Acts as a ligand for CD209/DC-SIGN and CLEC4M/DC-SIGNR, which are respectively found on dendritic cells (DCs), and on endothelial cells of liver sinusoids and lymph node sinuses. These interactions allow capture of viral particles at mucosal surfaces by these cells and subsequent transmission to permissive cells. HIV subverts the migration properties of dendritic cells to gain access to CD4+ T-cells in lymph nodes. Virus transmission to permissive T-cells occurs either in trans (without DCs infection, through viral capture and transmission), or in cis (following DCs productive infection, through the usual CD4-gp120 interaction), thereby inducing a robust infection. In trans infection, bound virions remain infectious over days and it is proposed that they are not degraded, but protected in non-lysosomal acidic organelles within the DCs close to the cell membrane thus contributing to the viral infectious potential during DCs' migration from the periphery to the lymphoid tissues. On arrival at lymphoid tissues, intact virions recycle back to DCs' cell surface allowing virus transmission to CD4+ T-cells.</text>
</comment>
<comment type="domain">
    <text evidence="32">Some of the most genetically diverse regions of the viral genome are present in Env. They are called variable regions 1 through 5 (V1 through V5). Coreceptor usage of gp120 is determined mainly by the primary structure of the third variable region (V3) in the outer domain of gp120. The sequence of V3 determines which coreceptor, CCR5 and/or CXCR4 (corresponding to R5/macrophage, X4/T cell and R5X4/T cell and macrophage tropism), is used to trigger the fusion potential of the Env complex, and hence which cells the virus can infect. Binding to CCR5 involves a region adjacent in addition to V3.</text>
</comment>
<evidence type="ECO:0000256" key="4">
    <source>
        <dbReference type="ARBA" id="ARBA00004563"/>
    </source>
</evidence>
<dbReference type="HAMAP" id="MF_04083">
    <property type="entry name" value="HIV_ENV"/>
    <property type="match status" value="1"/>
</dbReference>
<feature type="short sequence motif" description="YXXL motif; contains endocytosis signal" evidence="32">
    <location>
        <begin position="714"/>
        <end position="717"/>
    </location>
</feature>
<evidence type="ECO:0000256" key="13">
    <source>
        <dbReference type="ARBA" id="ARBA00022685"/>
    </source>
</evidence>
<dbReference type="GO" id="GO:0019031">
    <property type="term" value="C:viral envelope"/>
    <property type="evidence" value="ECO:0007669"/>
    <property type="project" value="UniProtKB-KW"/>
</dbReference>
<keyword evidence="12 32" id="KW-1162">Viral penetration into host cytoplasm</keyword>
<comment type="PTM">
    <text evidence="32">Highly glycosylated by host. The high number of glycan on the protein is reffered to as 'glycan shield' because it contributes to hide protein sequence from adaptive immune system.</text>
</comment>
<evidence type="ECO:0000256" key="5">
    <source>
        <dbReference type="ARBA" id="ARBA00004578"/>
    </source>
</evidence>
<evidence type="ECO:0000256" key="6">
    <source>
        <dbReference type="ARBA" id="ARBA00004650"/>
    </source>
</evidence>
<evidence type="ECO:0000256" key="18">
    <source>
        <dbReference type="ARBA" id="ARBA00022844"/>
    </source>
</evidence>
<dbReference type="FunFam" id="1.10.287.210:FF:000001">
    <property type="entry name" value="Envelope glycoprotein gp160"/>
    <property type="match status" value="1"/>
</dbReference>
<feature type="region of interest" description="CD4-binding loop" evidence="32">
    <location>
        <begin position="367"/>
        <end position="377"/>
    </location>
</feature>
<evidence type="ECO:0000256" key="2">
    <source>
        <dbReference type="ARBA" id="ARBA00004433"/>
    </source>
</evidence>
<keyword evidence="8 32" id="KW-1170">Fusion of virus membrane with host endosomal membrane</keyword>
<comment type="similarity">
    <text evidence="32">Belongs to the HIV-1 env protein family.</text>
</comment>
<feature type="region of interest" description="Immunosuppression" evidence="32">
    <location>
        <begin position="576"/>
        <end position="594"/>
    </location>
</feature>
<feature type="lipid moiety-binding region" description="S-palmitoyl cysteine; by host" evidence="32">
    <location>
        <position position="766"/>
    </location>
</feature>
<evidence type="ECO:0000256" key="34">
    <source>
        <dbReference type="SAM" id="MobiDB-lite"/>
    </source>
</evidence>
<evidence type="ECO:0000256" key="15">
    <source>
        <dbReference type="ARBA" id="ARBA00022703"/>
    </source>
</evidence>
<evidence type="ECO:0000256" key="32">
    <source>
        <dbReference type="HAMAP-Rule" id="MF_04083"/>
    </source>
</evidence>
<keyword evidence="14 32" id="KW-0812">Transmembrane</keyword>
<evidence type="ECO:0000259" key="35">
    <source>
        <dbReference type="Pfam" id="PF00516"/>
    </source>
</evidence>
<evidence type="ECO:0000256" key="30">
    <source>
        <dbReference type="ARBA" id="ARBA00023288"/>
    </source>
</evidence>
<evidence type="ECO:0000256" key="24">
    <source>
        <dbReference type="ARBA" id="ARBA00023054"/>
    </source>
</evidence>
<evidence type="ECO:0000256" key="28">
    <source>
        <dbReference type="ARBA" id="ARBA00023180"/>
    </source>
</evidence>
<dbReference type="GO" id="GO:0019064">
    <property type="term" value="P:fusion of virus membrane with host plasma membrane"/>
    <property type="evidence" value="ECO:0007669"/>
    <property type="project" value="UniProtKB-UniRule"/>
</dbReference>
<comment type="subunit">
    <text evidence="32">The mature envelope protein (Env) consists of a homotrimer of non-covalently associated gp120-gp41 heterodimers. The resulting complex protrudes from the virus surface as a spike. There seems to be as few as 10 spikes on the average virion. Surface protein gp120 interacts with host CD4, CCR5 and CXCR4. Gp120 also interacts with the C-type lectins CD209/DC-SIGN and CLEC4M/DC-SIGNR (collectively referred to as DC-SIGN(R)). Gp120 and gp41 interact with GalCer. Gp120 interacts with host ITGA4/ITGB7 complex; on CD4+ T-cells, this interaction results in rapid activation of integrin ITGAL/LFA-1, which facilitates efficient cell-to-cell spreading of HIV-1. Gp120 interacts with cell-associated heparan sulfate; this interaction increases virus infectivity on permissive cells and may be involved in infection of CD4- cells.</text>
</comment>
<feature type="disulfide bond" evidence="32">
    <location>
        <begin position="223"/>
        <end position="252"/>
    </location>
</feature>
<evidence type="ECO:0000256" key="8">
    <source>
        <dbReference type="ARBA" id="ARBA00022510"/>
    </source>
</evidence>
<dbReference type="InterPro" id="IPR000777">
    <property type="entry name" value="HIV1_Gp120"/>
</dbReference>
<keyword evidence="29 32" id="KW-0899">Viral immunoevasion</keyword>
<evidence type="ECO:0000256" key="20">
    <source>
        <dbReference type="ARBA" id="ARBA00022879"/>
    </source>
</evidence>
<dbReference type="Gene3D" id="1.10.287.210">
    <property type="match status" value="1"/>
</dbReference>
<feature type="region of interest" description="Disordered" evidence="34">
    <location>
        <begin position="724"/>
        <end position="745"/>
    </location>
</feature>
<keyword evidence="13 32" id="KW-0165">Cleavage on pair of basic residues</keyword>
<keyword evidence="18 32" id="KW-0946">Virion</keyword>
<comment type="subcellular location">
    <subcellularLocation>
        <location evidence="3">Host cell membrane</location>
        <topology evidence="3">Peripheral membrane protein</topology>
    </subcellularLocation>
    <subcellularLocation>
        <location evidence="1">Host cell membrane</location>
        <topology evidence="1">Single-pass type I membrane protein</topology>
    </subcellularLocation>
    <subcellularLocation>
        <location evidence="2">Host endosome membrane</location>
        <topology evidence="2">Peripheral membrane protein</topology>
    </subcellularLocation>
    <subcellularLocation>
        <location evidence="5">Host endosome membrane</location>
        <topology evidence="5">Single-pass type I membrane protein</topology>
    </subcellularLocation>
    <subcellularLocation>
        <location evidence="6">Virion membrane</location>
        <topology evidence="6">Peripheral membrane protein</topology>
    </subcellularLocation>
    <subcellularLocation>
        <location evidence="4">Virion membrane</location>
        <topology evidence="4">Single-pass type I membrane protein</topology>
    </subcellularLocation>
</comment>
<gene>
    <name evidence="32 37" type="primary">env</name>
</gene>